<gene>
    <name evidence="1" type="ORF">N0F65_006121</name>
</gene>
<organism evidence="1 2">
    <name type="scientific">Lagenidium giganteum</name>
    <dbReference type="NCBI Taxonomy" id="4803"/>
    <lineage>
        <taxon>Eukaryota</taxon>
        <taxon>Sar</taxon>
        <taxon>Stramenopiles</taxon>
        <taxon>Oomycota</taxon>
        <taxon>Peronosporomycetes</taxon>
        <taxon>Pythiales</taxon>
        <taxon>Pythiaceae</taxon>
    </lineage>
</organism>
<protein>
    <submittedName>
        <fullName evidence="1">Uncharacterized protein</fullName>
    </submittedName>
</protein>
<accession>A0AAV2Z3E5</accession>
<keyword evidence="2" id="KW-1185">Reference proteome</keyword>
<proteinExistence type="predicted"/>
<comment type="caution">
    <text evidence="1">The sequence shown here is derived from an EMBL/GenBank/DDBJ whole genome shotgun (WGS) entry which is preliminary data.</text>
</comment>
<dbReference type="EMBL" id="DAKRPA010000056">
    <property type="protein sequence ID" value="DBA00921.1"/>
    <property type="molecule type" value="Genomic_DNA"/>
</dbReference>
<sequence length="26" mass="3136">MELWSRTTKPLLSQGRVLYAPHRHEE</sequence>
<name>A0AAV2Z3E5_9STRA</name>
<dbReference type="Proteomes" id="UP001146120">
    <property type="component" value="Unassembled WGS sequence"/>
</dbReference>
<evidence type="ECO:0000313" key="2">
    <source>
        <dbReference type="Proteomes" id="UP001146120"/>
    </source>
</evidence>
<reference evidence="1" key="2">
    <citation type="journal article" date="2023" name="Microbiol Resour">
        <title>Decontamination and Annotation of the Draft Genome Sequence of the Oomycete Lagenidium giganteum ARSEF 373.</title>
        <authorList>
            <person name="Morgan W.R."/>
            <person name="Tartar A."/>
        </authorList>
    </citation>
    <scope>NUCLEOTIDE SEQUENCE</scope>
    <source>
        <strain evidence="1">ARSEF 373</strain>
    </source>
</reference>
<reference evidence="1" key="1">
    <citation type="submission" date="2022-11" db="EMBL/GenBank/DDBJ databases">
        <authorList>
            <person name="Morgan W.R."/>
            <person name="Tartar A."/>
        </authorList>
    </citation>
    <scope>NUCLEOTIDE SEQUENCE</scope>
    <source>
        <strain evidence="1">ARSEF 373</strain>
    </source>
</reference>
<evidence type="ECO:0000313" key="1">
    <source>
        <dbReference type="EMBL" id="DBA00921.1"/>
    </source>
</evidence>
<dbReference type="AlphaFoldDB" id="A0AAV2Z3E5"/>